<keyword evidence="6" id="KW-1185">Reference proteome</keyword>
<protein>
    <submittedName>
        <fullName evidence="5">Short-chain dehydrogenase</fullName>
    </submittedName>
</protein>
<dbReference type="RefSeq" id="WP_085253449.1">
    <property type="nucleotide sequence ID" value="NZ_CAJMWI010000001.1"/>
</dbReference>
<dbReference type="AlphaFoldDB" id="A0A1X2AX90"/>
<feature type="region of interest" description="Disordered" evidence="4">
    <location>
        <begin position="264"/>
        <end position="287"/>
    </location>
</feature>
<dbReference type="STRING" id="486698.AWC22_07110"/>
<evidence type="ECO:0000313" key="5">
    <source>
        <dbReference type="EMBL" id="ORW56028.1"/>
    </source>
</evidence>
<dbReference type="SUPFAM" id="SSF51735">
    <property type="entry name" value="NAD(P)-binding Rossmann-fold domains"/>
    <property type="match status" value="1"/>
</dbReference>
<dbReference type="EMBL" id="LQPQ01000257">
    <property type="protein sequence ID" value="ORW56028.1"/>
    <property type="molecule type" value="Genomic_DNA"/>
</dbReference>
<evidence type="ECO:0000256" key="3">
    <source>
        <dbReference type="RuleBase" id="RU000363"/>
    </source>
</evidence>
<dbReference type="Pfam" id="PF00106">
    <property type="entry name" value="adh_short"/>
    <property type="match status" value="1"/>
</dbReference>
<dbReference type="PANTHER" id="PTHR43976">
    <property type="entry name" value="SHORT CHAIN DEHYDROGENASE"/>
    <property type="match status" value="1"/>
</dbReference>
<comment type="caution">
    <text evidence="5">The sequence shown here is derived from an EMBL/GenBank/DDBJ whole genome shotgun (WGS) entry which is preliminary data.</text>
</comment>
<keyword evidence="2" id="KW-0560">Oxidoreductase</keyword>
<evidence type="ECO:0000256" key="1">
    <source>
        <dbReference type="ARBA" id="ARBA00006484"/>
    </source>
</evidence>
<dbReference type="OrthoDB" id="5242868at2"/>
<dbReference type="PANTHER" id="PTHR43976:SF16">
    <property type="entry name" value="SHORT-CHAIN DEHYDROGENASE_REDUCTASE FAMILY PROTEIN"/>
    <property type="match status" value="1"/>
</dbReference>
<evidence type="ECO:0000256" key="2">
    <source>
        <dbReference type="ARBA" id="ARBA00023002"/>
    </source>
</evidence>
<evidence type="ECO:0000313" key="6">
    <source>
        <dbReference type="Proteomes" id="UP000193087"/>
    </source>
</evidence>
<organism evidence="5 6">
    <name type="scientific">Mycobacterium riyadhense</name>
    <dbReference type="NCBI Taxonomy" id="486698"/>
    <lineage>
        <taxon>Bacteria</taxon>
        <taxon>Bacillati</taxon>
        <taxon>Actinomycetota</taxon>
        <taxon>Actinomycetes</taxon>
        <taxon>Mycobacteriales</taxon>
        <taxon>Mycobacteriaceae</taxon>
        <taxon>Mycobacterium</taxon>
    </lineage>
</organism>
<dbReference type="Gene3D" id="3.40.50.720">
    <property type="entry name" value="NAD(P)-binding Rossmann-like Domain"/>
    <property type="match status" value="1"/>
</dbReference>
<dbReference type="NCBIfam" id="NF004823">
    <property type="entry name" value="PRK06179.1"/>
    <property type="match status" value="1"/>
</dbReference>
<gene>
    <name evidence="5" type="ORF">AWC22_07110</name>
</gene>
<dbReference type="GO" id="GO:0016491">
    <property type="term" value="F:oxidoreductase activity"/>
    <property type="evidence" value="ECO:0007669"/>
    <property type="project" value="UniProtKB-KW"/>
</dbReference>
<comment type="similarity">
    <text evidence="1 3">Belongs to the short-chain dehydrogenases/reductases (SDR) family.</text>
</comment>
<dbReference type="GeneID" id="93495638"/>
<proteinExistence type="inferred from homology"/>
<dbReference type="CDD" id="cd05374">
    <property type="entry name" value="17beta-HSD-like_SDR_c"/>
    <property type="match status" value="1"/>
</dbReference>
<evidence type="ECO:0000256" key="4">
    <source>
        <dbReference type="SAM" id="MobiDB-lite"/>
    </source>
</evidence>
<dbReference type="InterPro" id="IPR002347">
    <property type="entry name" value="SDR_fam"/>
</dbReference>
<dbReference type="InterPro" id="IPR036291">
    <property type="entry name" value="NAD(P)-bd_dom_sf"/>
</dbReference>
<sequence>MTSTPPVALITGVSSGIGAAIAVKLANGGFRVFGTSRAPQNLAPIRGVETLALDVTDATAVHAAVSEVIDRAGRIDVLVNNAGLGILGAAEESSIAQARALFDTNFFGVIRLTNEVLPHMRRRSSGRIINISSVLGYLPAPYAALYSASKHALEGYTESLDHELREYGVRAVLIEPGYTRTAFEANMWEADTPQAVYADHRATARAMFIEKIRSAELPDVVADATYAAATDKRIKLRYPAGRQARQLTLLKRIAPAALLDTGIRKQSRLSKPRSTPVTVDRRPLKHV</sequence>
<dbReference type="PRINTS" id="PR00081">
    <property type="entry name" value="GDHRDH"/>
</dbReference>
<name>A0A1X2AX90_9MYCO</name>
<accession>A0A1X2AX90</accession>
<reference evidence="5 6" key="1">
    <citation type="submission" date="2016-01" db="EMBL/GenBank/DDBJ databases">
        <title>The new phylogeny of the genus Mycobacterium.</title>
        <authorList>
            <person name="Tarcisio F."/>
            <person name="Conor M."/>
            <person name="Antonella G."/>
            <person name="Elisabetta G."/>
            <person name="Giulia F.S."/>
            <person name="Sara T."/>
            <person name="Anna F."/>
            <person name="Clotilde B."/>
            <person name="Roberto B."/>
            <person name="Veronica D.S."/>
            <person name="Fabio R."/>
            <person name="Monica P."/>
            <person name="Olivier J."/>
            <person name="Enrico T."/>
            <person name="Nicola S."/>
        </authorList>
    </citation>
    <scope>NUCLEOTIDE SEQUENCE [LARGE SCALE GENOMIC DNA]</scope>
    <source>
        <strain evidence="5 6">DSM 45176</strain>
    </source>
</reference>
<dbReference type="PRINTS" id="PR00080">
    <property type="entry name" value="SDRFAMILY"/>
</dbReference>
<dbReference type="InterPro" id="IPR051911">
    <property type="entry name" value="SDR_oxidoreductase"/>
</dbReference>
<dbReference type="Proteomes" id="UP000193087">
    <property type="component" value="Unassembled WGS sequence"/>
</dbReference>